<proteinExistence type="predicted"/>
<evidence type="ECO:0000313" key="1">
    <source>
        <dbReference type="EMBL" id="SDG19090.1"/>
    </source>
</evidence>
<name>A0A1G7SA82_THETY</name>
<dbReference type="Proteomes" id="UP000183404">
    <property type="component" value="Unassembled WGS sequence"/>
</dbReference>
<reference evidence="1 2" key="1">
    <citation type="submission" date="2016-10" db="EMBL/GenBank/DDBJ databases">
        <authorList>
            <person name="de Groot N.N."/>
        </authorList>
    </citation>
    <scope>NUCLEOTIDE SEQUENCE [LARGE SCALE GENOMIC DNA]</scope>
    <source>
        <strain evidence="1 2">DSM 569</strain>
    </source>
</reference>
<dbReference type="EMBL" id="FNBS01000049">
    <property type="protein sequence ID" value="SDG19090.1"/>
    <property type="molecule type" value="Genomic_DNA"/>
</dbReference>
<sequence>MVRQALTEVVRYMKSLTSAVTAGFVKFIPISYVHEPPKDISIYYSENGYSDALPSNLLEWFYKKVRVSSLTKDVNGWSYKPGGKLKPCRGIVIDFEGYNGDSYSYFLCESEIESIDKNTGYFTSHLWLPDEPPEKEIFNWWVYQSINRAAHNIVQEVFKEVEMAATFESTYLTSSSFVAELMNFNVLPVSTSLETDIANLVLSLQLPVVENVSLDKLMKIRINDGEAFQNFRIELEKNLRELRLIENKELLMKKLENVQHELSKVQVHEVEKKLNKIKRNTLGDVVLLTASLASTMQISGISLVGIATAVAYGIKNIMEYSSVIKENPAYFLWKLNK</sequence>
<evidence type="ECO:0000313" key="2">
    <source>
        <dbReference type="Proteomes" id="UP000183404"/>
    </source>
</evidence>
<organism evidence="1 2">
    <name type="scientific">Thermoanaerobacter thermohydrosulfuricus</name>
    <name type="common">Clostridium thermohydrosulfuricum</name>
    <dbReference type="NCBI Taxonomy" id="1516"/>
    <lineage>
        <taxon>Bacteria</taxon>
        <taxon>Bacillati</taxon>
        <taxon>Bacillota</taxon>
        <taxon>Clostridia</taxon>
        <taxon>Thermoanaerobacterales</taxon>
        <taxon>Thermoanaerobacteraceae</taxon>
        <taxon>Thermoanaerobacter</taxon>
    </lineage>
</organism>
<protein>
    <submittedName>
        <fullName evidence="1">Uncharacterized protein</fullName>
    </submittedName>
</protein>
<accession>A0A1G7SA82</accession>
<dbReference type="AlphaFoldDB" id="A0A1G7SA82"/>
<dbReference type="RefSeq" id="WP_074592689.1">
    <property type="nucleotide sequence ID" value="NZ_FNBS01000049.1"/>
</dbReference>
<gene>
    <name evidence="1" type="ORF">SAMN04244560_01931</name>
</gene>